<feature type="domain" description="IFT140 second beta-propeller" evidence="8">
    <location>
        <begin position="408"/>
        <end position="611"/>
    </location>
</feature>
<dbReference type="GO" id="GO:0036064">
    <property type="term" value="C:ciliary basal body"/>
    <property type="evidence" value="ECO:0007669"/>
    <property type="project" value="TreeGrafter"/>
</dbReference>
<dbReference type="SUPFAM" id="SSF50978">
    <property type="entry name" value="WD40 repeat-like"/>
    <property type="match status" value="1"/>
</dbReference>
<dbReference type="InterPro" id="IPR036322">
    <property type="entry name" value="WD40_repeat_dom_sf"/>
</dbReference>
<dbReference type="InterPro" id="IPR056168">
    <property type="entry name" value="TPR_IF140/IFT172/WDR19"/>
</dbReference>
<sequence length="1361" mass="149981">MTLYIDTKLNFTDSNVVTTISSWHPSLPLLAVGSYNQEKGGVATIFNDTGLALEGCEWPVLLSNQVTALAWHPVRKLLVVGWDGGELYIWLEYSWARLEAPHNAALTTVTFSLGGGRLLASDAAGSLSGWQANSGAPLTAFHHQLGDIITHVKFCAPNQTSESSIRGLARAAVAGDENALDALAAWRPRTTAKVREGMQPDNHACYAAQDNGVILYIDHAGACSEVLNAPGNIVFLDIFSNIYLLVAWETGGALSLSRFMISSDGSLTTDTHVRMTARNSQCIVLAGNCCMAVITGDNLIRIWDSETGDNDVLPNEGEETVVGDIFTSISYCNLSDTLCCGTSQGNLYLWRRDHRNKWKLISSTSVKGTIKEVTWGSEGLMNPLLYVNCITNAFILREQHVCWGYTNNIWMVQKSAHEIAITEKSNSSSINTSITIKAFAFRDNYVVMGNGNDVQVWMRNKDSEVKFTLIRTFPWKTDILLLYNEVIVGVVRSHIECYSISGSKIGILPSTENEGEPIVVTNTNKFIIIATIDGTLKLAEITKKGFRMPYPSKNCYQAIEDFGEIMRSSVNASGHYICLSIANAGLAPDPKIYLWDVANDVITTTLLADSKSPPYHSVPIAILWDNNDPRLVAVHMRSAEFDHIHLFFCHESKLFEYKNWCSRSEEYFVMDFMLCSLFSPYVVILTQQNIKRILLHEFEEILDLDHNKIKQVLNFLFYMTIGHLEKAVVIGTNISGNKNSIVWESLAKICVSLKRADVGAVCLSKMGNIQGALMMRKTLNDDTLDNISKVGVLAVNLGMIDEAEKMFRESQRPDLITRLKSAKEGGLSEIIQGEAESENVLLVKSAQHRLAKILWANGETAASLKLFESAGTLVPHVPRMLIAQGQAPMLAQYVASSNDANLITWWGHYLESIGDLDGALDAYARANDFGEQTRLLCHMDRIEEAEKLCQKNSSSVYQMARYLEMKANETESAVKLYIKCGAISSAIRVAAEASAWPLVWRAGNSSKKHALYAASILENAGQNEQAIALYQKAEKPYLALKLALSSGDTNAMVAAVESIGERVDPELAHTLAAHLRAADQHSHAAALLATAGKYEEALDIVEQSEAPLSEALGERLAAPAGAAGRDALLRRLADLLGARGLYQQAARRLAHAGDKAGALRWLMRAGDADRIATFAAAARDRAVQLMAADYLRRRAAWRARPHLARHVLQLYSRARAYGKLAAFHAECAKMEIDDYENYEKALEALKEATRCITKSSDPEMGTQMTAIQEQITFVKRFIEIKNLLQSGNINTGVSNGQNLIRAVSGRPGLVTEENILKLLLQYSADYPDVDKLELQLKALQRPSQENNPSQDSPDQSVEEVI</sequence>
<evidence type="ECO:0000256" key="4">
    <source>
        <dbReference type="ARBA" id="ARBA00023069"/>
    </source>
</evidence>
<dbReference type="GO" id="GO:0005930">
    <property type="term" value="C:axoneme"/>
    <property type="evidence" value="ECO:0007669"/>
    <property type="project" value="TreeGrafter"/>
</dbReference>
<dbReference type="Pfam" id="PF24760">
    <property type="entry name" value="TPR_IF140_C"/>
    <property type="match status" value="1"/>
</dbReference>
<comment type="caution">
    <text evidence="11">The sequence shown here is derived from an EMBL/GenBank/DDBJ whole genome shotgun (WGS) entry which is preliminary data.</text>
</comment>
<dbReference type="InterPro" id="IPR056156">
    <property type="entry name" value="TPR_IF140_C"/>
</dbReference>
<dbReference type="Proteomes" id="UP001153954">
    <property type="component" value="Unassembled WGS sequence"/>
</dbReference>
<evidence type="ECO:0000256" key="1">
    <source>
        <dbReference type="ARBA" id="ARBA00004138"/>
    </source>
</evidence>
<gene>
    <name evidence="11" type="ORF">EEDITHA_LOCUS20591</name>
</gene>
<dbReference type="Pfam" id="PF23385">
    <property type="entry name" value="Beta-prop_IFT140_2nd"/>
    <property type="match status" value="1"/>
</dbReference>
<evidence type="ECO:0000259" key="7">
    <source>
        <dbReference type="Pfam" id="PF23383"/>
    </source>
</evidence>
<feature type="compositionally biased region" description="Polar residues" evidence="6">
    <location>
        <begin position="1341"/>
        <end position="1355"/>
    </location>
</feature>
<accession>A0AAU9V875</accession>
<dbReference type="GO" id="GO:0035721">
    <property type="term" value="P:intraciliary retrograde transport"/>
    <property type="evidence" value="ECO:0007669"/>
    <property type="project" value="TreeGrafter"/>
</dbReference>
<keyword evidence="5" id="KW-0966">Cell projection</keyword>
<dbReference type="Pfam" id="PF24762">
    <property type="entry name" value="TPR_IF140-IFT172"/>
    <property type="match status" value="1"/>
</dbReference>
<evidence type="ECO:0008006" key="13">
    <source>
        <dbReference type="Google" id="ProtNLM"/>
    </source>
</evidence>
<proteinExistence type="predicted"/>
<dbReference type="Pfam" id="PF23383">
    <property type="entry name" value="Beta-prop_IFT140_1st"/>
    <property type="match status" value="1"/>
</dbReference>
<keyword evidence="12" id="KW-1185">Reference proteome</keyword>
<feature type="domain" description="IF140/IFT172/WDR19 TPR" evidence="10">
    <location>
        <begin position="736"/>
        <end position="1209"/>
    </location>
</feature>
<evidence type="ECO:0000256" key="5">
    <source>
        <dbReference type="ARBA" id="ARBA00023273"/>
    </source>
</evidence>
<dbReference type="EMBL" id="CAKOGL010000029">
    <property type="protein sequence ID" value="CAH2106458.1"/>
    <property type="molecule type" value="Genomic_DNA"/>
</dbReference>
<evidence type="ECO:0000313" key="11">
    <source>
        <dbReference type="EMBL" id="CAH2106458.1"/>
    </source>
</evidence>
<organism evidence="11 12">
    <name type="scientific">Euphydryas editha</name>
    <name type="common">Edith's checkerspot</name>
    <dbReference type="NCBI Taxonomy" id="104508"/>
    <lineage>
        <taxon>Eukaryota</taxon>
        <taxon>Metazoa</taxon>
        <taxon>Ecdysozoa</taxon>
        <taxon>Arthropoda</taxon>
        <taxon>Hexapoda</taxon>
        <taxon>Insecta</taxon>
        <taxon>Pterygota</taxon>
        <taxon>Neoptera</taxon>
        <taxon>Endopterygota</taxon>
        <taxon>Lepidoptera</taxon>
        <taxon>Glossata</taxon>
        <taxon>Ditrysia</taxon>
        <taxon>Papilionoidea</taxon>
        <taxon>Nymphalidae</taxon>
        <taxon>Nymphalinae</taxon>
        <taxon>Euphydryas</taxon>
    </lineage>
</organism>
<evidence type="ECO:0000256" key="6">
    <source>
        <dbReference type="SAM" id="MobiDB-lite"/>
    </source>
</evidence>
<evidence type="ECO:0000259" key="10">
    <source>
        <dbReference type="Pfam" id="PF24762"/>
    </source>
</evidence>
<feature type="domain" description="IF140 C-terminal TPR" evidence="9">
    <location>
        <begin position="1219"/>
        <end position="1326"/>
    </location>
</feature>
<evidence type="ECO:0000256" key="2">
    <source>
        <dbReference type="ARBA" id="ARBA00022574"/>
    </source>
</evidence>
<evidence type="ECO:0000313" key="12">
    <source>
        <dbReference type="Proteomes" id="UP001153954"/>
    </source>
</evidence>
<dbReference type="PANTHER" id="PTHR15722:SF7">
    <property type="entry name" value="INTRAFLAGELLAR TRANSPORT PROTEIN 140 HOMOLOG"/>
    <property type="match status" value="1"/>
</dbReference>
<feature type="region of interest" description="Disordered" evidence="6">
    <location>
        <begin position="1339"/>
        <end position="1361"/>
    </location>
</feature>
<evidence type="ECO:0000256" key="3">
    <source>
        <dbReference type="ARBA" id="ARBA00022737"/>
    </source>
</evidence>
<dbReference type="Gene3D" id="2.130.10.10">
    <property type="entry name" value="YVTN repeat-like/Quinoprotein amine dehydrogenase"/>
    <property type="match status" value="2"/>
</dbReference>
<keyword evidence="2" id="KW-0853">WD repeat</keyword>
<evidence type="ECO:0000259" key="9">
    <source>
        <dbReference type="Pfam" id="PF24760"/>
    </source>
</evidence>
<protein>
    <recommendedName>
        <fullName evidence="13">Intraflagellar transport protein 140 homolog</fullName>
    </recommendedName>
</protein>
<comment type="subcellular location">
    <subcellularLocation>
        <location evidence="1">Cell projection</location>
        <location evidence="1">Cilium</location>
    </subcellularLocation>
</comment>
<dbReference type="PANTHER" id="PTHR15722">
    <property type="entry name" value="IFT140/172-RELATED"/>
    <property type="match status" value="1"/>
</dbReference>
<reference evidence="11" key="1">
    <citation type="submission" date="2022-03" db="EMBL/GenBank/DDBJ databases">
        <authorList>
            <person name="Tunstrom K."/>
        </authorList>
    </citation>
    <scope>NUCLEOTIDE SEQUENCE</scope>
</reference>
<keyword evidence="3" id="KW-0677">Repeat</keyword>
<name>A0AAU9V875_EUPED</name>
<keyword evidence="4" id="KW-0969">Cilium</keyword>
<dbReference type="GO" id="GO:0030991">
    <property type="term" value="C:intraciliary transport particle A"/>
    <property type="evidence" value="ECO:0007669"/>
    <property type="project" value="TreeGrafter"/>
</dbReference>
<feature type="domain" description="IFT140 first beta-propeller" evidence="7">
    <location>
        <begin position="3"/>
        <end position="399"/>
    </location>
</feature>
<dbReference type="InterPro" id="IPR056155">
    <property type="entry name" value="Beta-prop_IFT140_2nd"/>
</dbReference>
<dbReference type="InterPro" id="IPR015943">
    <property type="entry name" value="WD40/YVTN_repeat-like_dom_sf"/>
</dbReference>
<dbReference type="InterPro" id="IPR056154">
    <property type="entry name" value="Beta-prop_IFT140_1st"/>
</dbReference>
<evidence type="ECO:0000259" key="8">
    <source>
        <dbReference type="Pfam" id="PF23385"/>
    </source>
</evidence>